<dbReference type="Proteomes" id="UP000238479">
    <property type="component" value="Chromosome 2"/>
</dbReference>
<keyword evidence="2" id="KW-1185">Reference proteome</keyword>
<gene>
    <name evidence="1" type="ORF">RchiOBHm_Chr2g0133231</name>
</gene>
<dbReference type="EMBL" id="PDCK01000040">
    <property type="protein sequence ID" value="PRQ50442.1"/>
    <property type="molecule type" value="Genomic_DNA"/>
</dbReference>
<sequence length="50" mass="5885">MIASGIRIVGRNGLGNNGGFDFEPTFEYYWKFLVVLWEPQCWKPFTEKIE</sequence>
<reference evidence="1 2" key="1">
    <citation type="journal article" date="2018" name="Nat. Genet.">
        <title>The Rosa genome provides new insights in the design of modern roses.</title>
        <authorList>
            <person name="Bendahmane M."/>
        </authorList>
    </citation>
    <scope>NUCLEOTIDE SEQUENCE [LARGE SCALE GENOMIC DNA]</scope>
    <source>
        <strain evidence="2">cv. Old Blush</strain>
    </source>
</reference>
<dbReference type="AlphaFoldDB" id="A0A2P6RVI8"/>
<accession>A0A2P6RVI8</accession>
<comment type="caution">
    <text evidence="1">The sequence shown here is derived from an EMBL/GenBank/DDBJ whole genome shotgun (WGS) entry which is preliminary data.</text>
</comment>
<dbReference type="Gramene" id="PRQ50442">
    <property type="protein sequence ID" value="PRQ50442"/>
    <property type="gene ID" value="RchiOBHm_Chr2g0133231"/>
</dbReference>
<evidence type="ECO:0000313" key="2">
    <source>
        <dbReference type="Proteomes" id="UP000238479"/>
    </source>
</evidence>
<protein>
    <submittedName>
        <fullName evidence="1">Uncharacterized protein</fullName>
    </submittedName>
</protein>
<evidence type="ECO:0000313" key="1">
    <source>
        <dbReference type="EMBL" id="PRQ50442.1"/>
    </source>
</evidence>
<organism evidence="1 2">
    <name type="scientific">Rosa chinensis</name>
    <name type="common">China rose</name>
    <dbReference type="NCBI Taxonomy" id="74649"/>
    <lineage>
        <taxon>Eukaryota</taxon>
        <taxon>Viridiplantae</taxon>
        <taxon>Streptophyta</taxon>
        <taxon>Embryophyta</taxon>
        <taxon>Tracheophyta</taxon>
        <taxon>Spermatophyta</taxon>
        <taxon>Magnoliopsida</taxon>
        <taxon>eudicotyledons</taxon>
        <taxon>Gunneridae</taxon>
        <taxon>Pentapetalae</taxon>
        <taxon>rosids</taxon>
        <taxon>fabids</taxon>
        <taxon>Rosales</taxon>
        <taxon>Rosaceae</taxon>
        <taxon>Rosoideae</taxon>
        <taxon>Rosoideae incertae sedis</taxon>
        <taxon>Rosa</taxon>
    </lineage>
</organism>
<proteinExistence type="predicted"/>
<name>A0A2P6RVI8_ROSCH</name>